<keyword evidence="2" id="KW-1185">Reference proteome</keyword>
<dbReference type="EMBL" id="CAACVG010010354">
    <property type="protein sequence ID" value="VEN55614.1"/>
    <property type="molecule type" value="Genomic_DNA"/>
</dbReference>
<evidence type="ECO:0000313" key="1">
    <source>
        <dbReference type="EMBL" id="VEN55614.1"/>
    </source>
</evidence>
<proteinExistence type="predicted"/>
<dbReference type="OrthoDB" id="6781220at2759"/>
<dbReference type="Gene3D" id="3.60.10.10">
    <property type="entry name" value="Endonuclease/exonuclease/phosphatase"/>
    <property type="match status" value="1"/>
</dbReference>
<evidence type="ECO:0000313" key="2">
    <source>
        <dbReference type="Proteomes" id="UP000410492"/>
    </source>
</evidence>
<protein>
    <recommendedName>
        <fullName evidence="3">Endonuclease/exonuclease/phosphatase domain-containing protein</fullName>
    </recommendedName>
</protein>
<dbReference type="Proteomes" id="UP000410492">
    <property type="component" value="Unassembled WGS sequence"/>
</dbReference>
<organism evidence="1 2">
    <name type="scientific">Callosobruchus maculatus</name>
    <name type="common">Southern cowpea weevil</name>
    <name type="synonym">Pulse bruchid</name>
    <dbReference type="NCBI Taxonomy" id="64391"/>
    <lineage>
        <taxon>Eukaryota</taxon>
        <taxon>Metazoa</taxon>
        <taxon>Ecdysozoa</taxon>
        <taxon>Arthropoda</taxon>
        <taxon>Hexapoda</taxon>
        <taxon>Insecta</taxon>
        <taxon>Pterygota</taxon>
        <taxon>Neoptera</taxon>
        <taxon>Endopterygota</taxon>
        <taxon>Coleoptera</taxon>
        <taxon>Polyphaga</taxon>
        <taxon>Cucujiformia</taxon>
        <taxon>Chrysomeloidea</taxon>
        <taxon>Chrysomelidae</taxon>
        <taxon>Bruchinae</taxon>
        <taxon>Bruchini</taxon>
        <taxon>Callosobruchus</taxon>
    </lineage>
</organism>
<dbReference type="SUPFAM" id="SSF56219">
    <property type="entry name" value="DNase I-like"/>
    <property type="match status" value="1"/>
</dbReference>
<dbReference type="GO" id="GO:0007508">
    <property type="term" value="P:larval heart development"/>
    <property type="evidence" value="ECO:0007669"/>
    <property type="project" value="TreeGrafter"/>
</dbReference>
<dbReference type="GO" id="GO:0061343">
    <property type="term" value="P:cell adhesion involved in heart morphogenesis"/>
    <property type="evidence" value="ECO:0007669"/>
    <property type="project" value="TreeGrafter"/>
</dbReference>
<dbReference type="PANTHER" id="PTHR33395">
    <property type="entry name" value="TRANSCRIPTASE, PUTATIVE-RELATED-RELATED"/>
    <property type="match status" value="1"/>
</dbReference>
<name>A0A653D604_CALMS</name>
<dbReference type="InterPro" id="IPR036691">
    <property type="entry name" value="Endo/exonu/phosph_ase_sf"/>
</dbReference>
<evidence type="ECO:0008006" key="3">
    <source>
        <dbReference type="Google" id="ProtNLM"/>
    </source>
</evidence>
<dbReference type="PANTHER" id="PTHR33395:SF22">
    <property type="entry name" value="REVERSE TRANSCRIPTASE DOMAIN-CONTAINING PROTEIN"/>
    <property type="match status" value="1"/>
</dbReference>
<gene>
    <name evidence="1" type="ORF">CALMAC_LOCUS14747</name>
</gene>
<reference evidence="1 2" key="1">
    <citation type="submission" date="2019-01" db="EMBL/GenBank/DDBJ databases">
        <authorList>
            <person name="Sayadi A."/>
        </authorList>
    </citation>
    <scope>NUCLEOTIDE SEQUENCE [LARGE SCALE GENOMIC DNA]</scope>
</reference>
<dbReference type="AlphaFoldDB" id="A0A653D604"/>
<sequence length="466" mass="53193">MNFVVYRCDRNSLTSQKGSGGGVIIFIRSNIQCHYISISEDRIEQLFILCQVNNVSFVIGGVYIPPNSPRESYTWHCHTVENIVQQYPSHKMFVFGDYNLPNAVWSNDEYGVSVQCPGGDPAVDVAQAFGYLKFYQHVMVPNNRNVFLDFVFSNERELNVVRASDPLLDPSLHHIGYECCLKVSKAPLSSSLAYDEFYYDFKNGNYIELNNYLASINWQACLAHSDINISTKIFYEIITFGIAYFIPLKRYKTSSFPKWFSQDLRNLTIAKRHAHYMYINNKSDENYNIFSQLRSECKQLSELCFNQYFRGIDLDLQNNPSLFWKYVNGKRSNHSLPGSLFYKDQSASNGHDIANLFKQYFQTVYSPGDVVPHTPDTTVNSNSSINLKISEITISETFDAICTLPNKITAGPDGIPNFLLKKCVCTIVSPLVMLFNSSLQSSIFPDLWKESFVVAVFKSGQVLLWT</sequence>
<dbReference type="GO" id="GO:0031012">
    <property type="term" value="C:extracellular matrix"/>
    <property type="evidence" value="ECO:0007669"/>
    <property type="project" value="TreeGrafter"/>
</dbReference>
<accession>A0A653D604</accession>